<sequence length="327" mass="35777">MKKKSGRPPRSLSAWRALQAQGELEARFPEVAMLIDTLAGNVDPDHVKIALSGAIKSVKAARSRSHEELPTNASIEQRQLHAAAEVERIAQDCCVLKKLAAAVMAELDSATADLAHAETLLTSIMLKGGSVDGYERTIANKLRAAGLTERLARESNAGHVLRIKEALDGAPVADTAQAHPMRQKAEVALAWTANNPWIAVLAKAEHYRFDRRPMTSGAVDVTALLQCGLPPHTDLAMFGDPHLVGCFEAAPDALTTARTCWEVCAKWVYDNIVDDLSSSGVANLRRRAWTLLFGVQYDFAHEIEELHRVNLPSPWKPNEYVVAQLRD</sequence>
<evidence type="ECO:0000313" key="1">
    <source>
        <dbReference type="EMBL" id="EQB15036.1"/>
    </source>
</evidence>
<gene>
    <name evidence="1" type="ORF">L288_00465</name>
</gene>
<dbReference type="AlphaFoldDB" id="T0HF88"/>
<keyword evidence="2" id="KW-1185">Reference proteome</keyword>
<dbReference type="PATRIC" id="fig|1329909.3.peg.82"/>
<proteinExistence type="predicted"/>
<dbReference type="RefSeq" id="WP_021236432.1">
    <property type="nucleotide sequence ID" value="NZ_ATHO01000005.1"/>
</dbReference>
<protein>
    <submittedName>
        <fullName evidence="1">Uncharacterized protein</fullName>
    </submittedName>
</protein>
<dbReference type="Proteomes" id="UP000015525">
    <property type="component" value="Unassembled WGS sequence"/>
</dbReference>
<reference evidence="1 2" key="1">
    <citation type="journal article" date="2013" name="Genome Announc.">
        <title>Draft Genome Sequence of Sphingobium quisquiliarum Strain P25T, a Novel Hexachlorocyclohexane (HCH)-Degrading Bacterium Isolated from an HCH Dumpsite.</title>
        <authorList>
            <person name="Kumar Singh A."/>
            <person name="Sangwan N."/>
            <person name="Sharma A."/>
            <person name="Gupta V."/>
            <person name="Khurana J.P."/>
            <person name="Lal R."/>
        </authorList>
    </citation>
    <scope>NUCLEOTIDE SEQUENCE [LARGE SCALE GENOMIC DNA]</scope>
    <source>
        <strain evidence="1 2">P25</strain>
    </source>
</reference>
<dbReference type="EMBL" id="ATHO01000005">
    <property type="protein sequence ID" value="EQB15036.1"/>
    <property type="molecule type" value="Genomic_DNA"/>
</dbReference>
<comment type="caution">
    <text evidence="1">The sequence shown here is derived from an EMBL/GenBank/DDBJ whole genome shotgun (WGS) entry which is preliminary data.</text>
</comment>
<accession>T0HF88</accession>
<evidence type="ECO:0000313" key="2">
    <source>
        <dbReference type="Proteomes" id="UP000015525"/>
    </source>
</evidence>
<organism evidence="1 2">
    <name type="scientific">Sphingobium quisquiliarum P25</name>
    <dbReference type="NCBI Taxonomy" id="1329909"/>
    <lineage>
        <taxon>Bacteria</taxon>
        <taxon>Pseudomonadati</taxon>
        <taxon>Pseudomonadota</taxon>
        <taxon>Alphaproteobacteria</taxon>
        <taxon>Sphingomonadales</taxon>
        <taxon>Sphingomonadaceae</taxon>
        <taxon>Sphingobium</taxon>
    </lineage>
</organism>
<name>T0HF88_9SPHN</name>